<reference evidence="7" key="2">
    <citation type="submission" date="2020-04" db="EMBL/GenBank/DDBJ databases">
        <authorList>
            <consortium name="NCBI Genome Project"/>
        </authorList>
    </citation>
    <scope>NUCLEOTIDE SEQUENCE</scope>
    <source>
        <strain evidence="7">CBS 304.34</strain>
    </source>
</reference>
<evidence type="ECO:0000313" key="5">
    <source>
        <dbReference type="EMBL" id="KAF2817493.1"/>
    </source>
</evidence>
<feature type="domain" description="Amidase" evidence="4">
    <location>
        <begin position="55"/>
        <end position="346"/>
    </location>
</feature>
<dbReference type="InterPro" id="IPR036928">
    <property type="entry name" value="AS_sf"/>
</dbReference>
<dbReference type="PANTHER" id="PTHR46072">
    <property type="entry name" value="AMIDASE-RELATED-RELATED"/>
    <property type="match status" value="1"/>
</dbReference>
<dbReference type="AlphaFoldDB" id="A0A6A6Z9T3"/>
<dbReference type="Pfam" id="PF01425">
    <property type="entry name" value="Amidase"/>
    <property type="match status" value="1"/>
</dbReference>
<protein>
    <submittedName>
        <fullName evidence="5 7">Amidase</fullName>
    </submittedName>
</protein>
<evidence type="ECO:0000259" key="4">
    <source>
        <dbReference type="Pfam" id="PF01425"/>
    </source>
</evidence>
<keyword evidence="6" id="KW-1185">Reference proteome</keyword>
<reference evidence="7" key="3">
    <citation type="submission" date="2025-04" db="UniProtKB">
        <authorList>
            <consortium name="RefSeq"/>
        </authorList>
    </citation>
    <scope>IDENTIFICATION</scope>
    <source>
        <strain evidence="7">CBS 304.34</strain>
    </source>
</reference>
<dbReference type="SUPFAM" id="SSF75304">
    <property type="entry name" value="Amidase signature (AS) enzymes"/>
    <property type="match status" value="1"/>
</dbReference>
<evidence type="ECO:0000256" key="1">
    <source>
        <dbReference type="ARBA" id="ARBA00009199"/>
    </source>
</evidence>
<sequence>MAVLEPWEAIAARKKQERDSKIPPQWRIPSSLLPSLDVLDVHDFPKTDRELLITESTASTVVSKIASGEWTALEVTEARDGKTIGPLHGLLISLKVRLGSTIGYVSYAEKPATSDSTLVTVLVQAGAILYVKTNVPATLMMGESVNNVFGRTKNPRNRELTSSGSSSGESCLVSFRESFMGIGTDIGGSIRNPSSFTELTAIQPSHSQVSYQNAVNTYLGQEVMRSCAGPMCRSVSDVRLFMSAVASQSPWLLDPQTLPIPWRSDAEKLPEKLCFGFGMGDGTVMPTPPLMRAMEIAKAKLIAAGHSFIDFIPSEHIEAADIISKMWEADSGEEFQRDTDVSVFDTWQNRHKRALLAQRWLEKWQATASETGTGRPIDGLIMPSIPFPAARHDAGYPHHWGALSPLLDLTTGVFPVTQVDLKKDVIPSDWEPISETDGKVWKCYGKPKNHENALVGLTVIGRILEEEKVTAMLDVITKALGIDY</sequence>
<gene>
    <name evidence="5 7" type="ORF">BDZ99DRAFT_484339</name>
</gene>
<accession>A0A6A6Z9T3</accession>
<dbReference type="Proteomes" id="UP000504636">
    <property type="component" value="Unplaced"/>
</dbReference>
<dbReference type="GO" id="GO:0016787">
    <property type="term" value="F:hydrolase activity"/>
    <property type="evidence" value="ECO:0007669"/>
    <property type="project" value="UniProtKB-KW"/>
</dbReference>
<dbReference type="EMBL" id="MU003692">
    <property type="protein sequence ID" value="KAF2817493.1"/>
    <property type="molecule type" value="Genomic_DNA"/>
</dbReference>
<feature type="region of interest" description="Disordered" evidence="3">
    <location>
        <begin position="150"/>
        <end position="169"/>
    </location>
</feature>
<reference evidence="5 7" key="1">
    <citation type="journal article" date="2020" name="Stud. Mycol.">
        <title>101 Dothideomycetes genomes: a test case for predicting lifestyles and emergence of pathogens.</title>
        <authorList>
            <person name="Haridas S."/>
            <person name="Albert R."/>
            <person name="Binder M."/>
            <person name="Bloem J."/>
            <person name="Labutti K."/>
            <person name="Salamov A."/>
            <person name="Andreopoulos B."/>
            <person name="Baker S."/>
            <person name="Barry K."/>
            <person name="Bills G."/>
            <person name="Bluhm B."/>
            <person name="Cannon C."/>
            <person name="Castanera R."/>
            <person name="Culley D."/>
            <person name="Daum C."/>
            <person name="Ezra D."/>
            <person name="Gonzalez J."/>
            <person name="Henrissat B."/>
            <person name="Kuo A."/>
            <person name="Liang C."/>
            <person name="Lipzen A."/>
            <person name="Lutzoni F."/>
            <person name="Magnuson J."/>
            <person name="Mondo S."/>
            <person name="Nolan M."/>
            <person name="Ohm R."/>
            <person name="Pangilinan J."/>
            <person name="Park H.-J."/>
            <person name="Ramirez L."/>
            <person name="Alfaro M."/>
            <person name="Sun H."/>
            <person name="Tritt A."/>
            <person name="Yoshinaga Y."/>
            <person name="Zwiers L.-H."/>
            <person name="Turgeon B."/>
            <person name="Goodwin S."/>
            <person name="Spatafora J."/>
            <person name="Crous P."/>
            <person name="Grigoriev I."/>
        </authorList>
    </citation>
    <scope>NUCLEOTIDE SEQUENCE</scope>
    <source>
        <strain evidence="5 7">CBS 304.34</strain>
    </source>
</reference>
<dbReference type="InterPro" id="IPR023631">
    <property type="entry name" value="Amidase_dom"/>
</dbReference>
<evidence type="ECO:0000313" key="7">
    <source>
        <dbReference type="RefSeq" id="XP_033584457.1"/>
    </source>
</evidence>
<comment type="similarity">
    <text evidence="1">Belongs to the amidase family.</text>
</comment>
<dbReference type="RefSeq" id="XP_033584457.1">
    <property type="nucleotide sequence ID" value="XM_033722634.1"/>
</dbReference>
<dbReference type="GeneID" id="54463527"/>
<keyword evidence="2" id="KW-0378">Hydrolase</keyword>
<proteinExistence type="inferred from homology"/>
<evidence type="ECO:0000256" key="2">
    <source>
        <dbReference type="ARBA" id="ARBA00022801"/>
    </source>
</evidence>
<evidence type="ECO:0000256" key="3">
    <source>
        <dbReference type="SAM" id="MobiDB-lite"/>
    </source>
</evidence>
<name>A0A6A6Z9T3_9PEZI</name>
<dbReference type="PANTHER" id="PTHR46072:SF2">
    <property type="entry name" value="AMIDASE (EUROFUNG)"/>
    <property type="match status" value="1"/>
</dbReference>
<dbReference type="OrthoDB" id="6428749at2759"/>
<organism evidence="5">
    <name type="scientific">Mytilinidion resinicola</name>
    <dbReference type="NCBI Taxonomy" id="574789"/>
    <lineage>
        <taxon>Eukaryota</taxon>
        <taxon>Fungi</taxon>
        <taxon>Dikarya</taxon>
        <taxon>Ascomycota</taxon>
        <taxon>Pezizomycotina</taxon>
        <taxon>Dothideomycetes</taxon>
        <taxon>Pleosporomycetidae</taxon>
        <taxon>Mytilinidiales</taxon>
        <taxon>Mytilinidiaceae</taxon>
        <taxon>Mytilinidion</taxon>
    </lineage>
</organism>
<evidence type="ECO:0000313" key="6">
    <source>
        <dbReference type="Proteomes" id="UP000504636"/>
    </source>
</evidence>
<dbReference type="Gene3D" id="3.90.1300.10">
    <property type="entry name" value="Amidase signature (AS) domain"/>
    <property type="match status" value="1"/>
</dbReference>